<proteinExistence type="predicted"/>
<evidence type="ECO:0000313" key="3">
    <source>
        <dbReference type="WBParaSite" id="SMRG1_81800.1"/>
    </source>
</evidence>
<keyword evidence="1" id="KW-0175">Coiled coil</keyword>
<organism evidence="2 3">
    <name type="scientific">Schistosoma margrebowiei</name>
    <dbReference type="NCBI Taxonomy" id="48269"/>
    <lineage>
        <taxon>Eukaryota</taxon>
        <taxon>Metazoa</taxon>
        <taxon>Spiralia</taxon>
        <taxon>Lophotrochozoa</taxon>
        <taxon>Platyhelminthes</taxon>
        <taxon>Trematoda</taxon>
        <taxon>Digenea</taxon>
        <taxon>Strigeidida</taxon>
        <taxon>Schistosomatoidea</taxon>
        <taxon>Schistosomatidae</taxon>
        <taxon>Schistosoma</taxon>
    </lineage>
</organism>
<evidence type="ECO:0000313" key="2">
    <source>
        <dbReference type="Proteomes" id="UP000050790"/>
    </source>
</evidence>
<reference evidence="3" key="1">
    <citation type="submission" date="2023-11" db="UniProtKB">
        <authorList>
            <consortium name="WormBaseParasite"/>
        </authorList>
    </citation>
    <scope>IDENTIFICATION</scope>
</reference>
<dbReference type="WBParaSite" id="SMRG1_81800.1">
    <property type="protein sequence ID" value="SMRG1_81800.1"/>
    <property type="gene ID" value="SMRG1_81800"/>
</dbReference>
<accession>A0AA85AHQ4</accession>
<name>A0AA85AHQ4_9TREM</name>
<feature type="coiled-coil region" evidence="1">
    <location>
        <begin position="30"/>
        <end position="57"/>
    </location>
</feature>
<dbReference type="AlphaFoldDB" id="A0AA85AHQ4"/>
<dbReference type="Proteomes" id="UP000050790">
    <property type="component" value="Unassembled WGS sequence"/>
</dbReference>
<sequence length="126" mass="14514">MLGVIQASQYENTFSEIYSYQKKMGLSIVLEEYKATLKMDEEKLRNVTKQIGMLTNEINQKLSRKSLSINQYVDCMGKVLEGDNSVKQTQGIIGLINLVKSQRTYINQYNTDLLAHQYLLEIINEI</sequence>
<evidence type="ECO:0000256" key="1">
    <source>
        <dbReference type="SAM" id="Coils"/>
    </source>
</evidence>
<protein>
    <submittedName>
        <fullName evidence="3">Uncharacterized protein</fullName>
    </submittedName>
</protein>